<evidence type="ECO:0000313" key="2">
    <source>
        <dbReference type="Proteomes" id="UP000199377"/>
    </source>
</evidence>
<sequence length="297" mass="31835">MLLGCDSQKALAALFREADPDTDFDVARSYKWMQGRAAPRSAKLYEEWAALLDVGRPGSWLAACDLATFVATLEIRHGDAAAGLRASLGLPPDAAVSREPRAFLPGRFALYSMAQSPYYEDKLIRADLHLAPAAEAESGHLARVRESFAGVEAAWSGEIERNVQGLSGELRSESDAFGPVYLALVTPTLPASLLAGVTVGFVSLQPGAQRPYAARIAAVRVPPAAGETLSESNRYIDTDAEVAADLRALGLPVDRAPDFVPDLVRWLRRPVASDRPLSPATVTDLVSAADRIWLATL</sequence>
<proteinExistence type="predicted"/>
<dbReference type="OrthoDB" id="8154007at2"/>
<reference evidence="1 2" key="1">
    <citation type="submission" date="2016-10" db="EMBL/GenBank/DDBJ databases">
        <authorList>
            <person name="de Groot N.N."/>
        </authorList>
    </citation>
    <scope>NUCLEOTIDE SEQUENCE [LARGE SCALE GENOMIC DNA]</scope>
    <source>
        <strain evidence="1 2">CGMCC 1.11030</strain>
    </source>
</reference>
<gene>
    <name evidence="1" type="ORF">SAMN05216258_103365</name>
</gene>
<protein>
    <submittedName>
        <fullName evidence="1">Uncharacterized protein</fullName>
    </submittedName>
</protein>
<dbReference type="RefSeq" id="WP_092859140.1">
    <property type="nucleotide sequence ID" value="NZ_FOQH01000003.1"/>
</dbReference>
<dbReference type="EMBL" id="FOQH01000003">
    <property type="protein sequence ID" value="SFH98079.1"/>
    <property type="molecule type" value="Genomic_DNA"/>
</dbReference>
<evidence type="ECO:0000313" key="1">
    <source>
        <dbReference type="EMBL" id="SFH98079.1"/>
    </source>
</evidence>
<name>A0A1I3EGM5_9RHOB</name>
<keyword evidence="2" id="KW-1185">Reference proteome</keyword>
<organism evidence="1 2">
    <name type="scientific">Albimonas pacifica</name>
    <dbReference type="NCBI Taxonomy" id="1114924"/>
    <lineage>
        <taxon>Bacteria</taxon>
        <taxon>Pseudomonadati</taxon>
        <taxon>Pseudomonadota</taxon>
        <taxon>Alphaproteobacteria</taxon>
        <taxon>Rhodobacterales</taxon>
        <taxon>Paracoccaceae</taxon>
        <taxon>Albimonas</taxon>
    </lineage>
</organism>
<accession>A0A1I3EGM5</accession>
<dbReference type="AlphaFoldDB" id="A0A1I3EGM5"/>
<dbReference type="Proteomes" id="UP000199377">
    <property type="component" value="Unassembled WGS sequence"/>
</dbReference>